<dbReference type="PANTHER" id="PTHR36978:SF3">
    <property type="entry name" value="P-LOOP CONTAINING NUCLEOSIDE TRIPHOSPHATE HYDROLASE PROTEIN"/>
    <property type="match status" value="1"/>
</dbReference>
<keyword evidence="1" id="KW-0472">Membrane</keyword>
<evidence type="ECO:0000256" key="1">
    <source>
        <dbReference type="SAM" id="Phobius"/>
    </source>
</evidence>
<comment type="caution">
    <text evidence="2">The sequence shown here is derived from an EMBL/GenBank/DDBJ whole genome shotgun (WGS) entry which is preliminary data.</text>
</comment>
<evidence type="ECO:0008006" key="4">
    <source>
        <dbReference type="Google" id="ProtNLM"/>
    </source>
</evidence>
<keyword evidence="3" id="KW-1185">Reference proteome</keyword>
<gene>
    <name evidence="2" type="ORF">SLS63_000248</name>
</gene>
<evidence type="ECO:0000313" key="3">
    <source>
        <dbReference type="Proteomes" id="UP001430848"/>
    </source>
</evidence>
<feature type="transmembrane region" description="Helical" evidence="1">
    <location>
        <begin position="241"/>
        <end position="262"/>
    </location>
</feature>
<proteinExistence type="predicted"/>
<protein>
    <recommendedName>
        <fullName evidence="4">NAD dependent epimerase/dehydratase</fullName>
    </recommendedName>
</protein>
<sequence>MGGVPSKPGDAATQLQVIGAGYSRTGTASMQLALEKVLQGPVMHGGTHILWREDAFAKKWVHAYEAREAGDKEKTMKLLRELTTGFVGVTDTPNFDFIPELIELYPEAKVVLVTRDPDRWWTSIGGNLKYAFPWYLPVLTAPMPGLRWFPSIAAHWQRIALLEMGKARGPGTPLSPDLIEVHNEMVKRVVPAERLLVMNLKEGWQPLCSFLDKPVPREPFPRLNDAEEAEKVAKGIFARCILVWLGIIGATVVGLHSGAQFLNTQDLGFLKSAIS</sequence>
<dbReference type="Proteomes" id="UP001430848">
    <property type="component" value="Unassembled WGS sequence"/>
</dbReference>
<dbReference type="SUPFAM" id="SSF52540">
    <property type="entry name" value="P-loop containing nucleoside triphosphate hydrolases"/>
    <property type="match status" value="1"/>
</dbReference>
<name>A0ABR1PQ91_DIAER</name>
<keyword evidence="1" id="KW-0812">Transmembrane</keyword>
<dbReference type="InterPro" id="IPR040632">
    <property type="entry name" value="Sulfotransfer_4"/>
</dbReference>
<dbReference type="EMBL" id="JAKNSF020000001">
    <property type="protein sequence ID" value="KAK7742683.1"/>
    <property type="molecule type" value="Genomic_DNA"/>
</dbReference>
<accession>A0ABR1PQ91</accession>
<keyword evidence="1" id="KW-1133">Transmembrane helix</keyword>
<dbReference type="PANTHER" id="PTHR36978">
    <property type="entry name" value="P-LOOP CONTAINING NUCLEOTIDE TRIPHOSPHATE HYDROLASE"/>
    <property type="match status" value="1"/>
</dbReference>
<dbReference type="Pfam" id="PF17784">
    <property type="entry name" value="Sulfotransfer_4"/>
    <property type="match status" value="1"/>
</dbReference>
<reference evidence="2 3" key="1">
    <citation type="submission" date="2024-02" db="EMBL/GenBank/DDBJ databases">
        <title>De novo assembly and annotation of 12 fungi associated with fruit tree decline syndrome in Ontario, Canada.</title>
        <authorList>
            <person name="Sulman M."/>
            <person name="Ellouze W."/>
            <person name="Ilyukhin E."/>
        </authorList>
    </citation>
    <scope>NUCLEOTIDE SEQUENCE [LARGE SCALE GENOMIC DNA]</scope>
    <source>
        <strain evidence="2 3">M169</strain>
    </source>
</reference>
<organism evidence="2 3">
    <name type="scientific">Diaporthe eres</name>
    <name type="common">Phomopsis oblonga</name>
    <dbReference type="NCBI Taxonomy" id="83184"/>
    <lineage>
        <taxon>Eukaryota</taxon>
        <taxon>Fungi</taxon>
        <taxon>Dikarya</taxon>
        <taxon>Ascomycota</taxon>
        <taxon>Pezizomycotina</taxon>
        <taxon>Sordariomycetes</taxon>
        <taxon>Sordariomycetidae</taxon>
        <taxon>Diaporthales</taxon>
        <taxon>Diaporthaceae</taxon>
        <taxon>Diaporthe</taxon>
        <taxon>Diaporthe eres species complex</taxon>
    </lineage>
</organism>
<dbReference type="InterPro" id="IPR027417">
    <property type="entry name" value="P-loop_NTPase"/>
</dbReference>
<evidence type="ECO:0000313" key="2">
    <source>
        <dbReference type="EMBL" id="KAK7742683.1"/>
    </source>
</evidence>
<dbReference type="Gene3D" id="3.40.50.300">
    <property type="entry name" value="P-loop containing nucleotide triphosphate hydrolases"/>
    <property type="match status" value="1"/>
</dbReference>